<dbReference type="NCBIfam" id="TIGR00350">
    <property type="entry name" value="lytR_cpsA_psr"/>
    <property type="match status" value="1"/>
</dbReference>
<dbReference type="PANTHER" id="PTHR33392">
    <property type="entry name" value="POLYISOPRENYL-TEICHOIC ACID--PEPTIDOGLYCAN TEICHOIC ACID TRANSFERASE TAGU"/>
    <property type="match status" value="1"/>
</dbReference>
<reference evidence="8" key="1">
    <citation type="journal article" date="2019" name="Int. J. Syst. Evol. Microbiol.">
        <title>The Global Catalogue of Microorganisms (GCM) 10K type strain sequencing project: providing services to taxonomists for standard genome sequencing and annotation.</title>
        <authorList>
            <consortium name="The Broad Institute Genomics Platform"/>
            <consortium name="The Broad Institute Genome Sequencing Center for Infectious Disease"/>
            <person name="Wu L."/>
            <person name="Ma J."/>
        </authorList>
    </citation>
    <scope>NUCLEOTIDE SEQUENCE [LARGE SCALE GENOMIC DNA]</scope>
    <source>
        <strain evidence="8">CGMCC 1.12237</strain>
    </source>
</reference>
<evidence type="ECO:0000313" key="8">
    <source>
        <dbReference type="Proteomes" id="UP001596147"/>
    </source>
</evidence>
<organism evidence="7 8">
    <name type="scientific">Lederbergia graminis</name>
    <dbReference type="NCBI Taxonomy" id="735518"/>
    <lineage>
        <taxon>Bacteria</taxon>
        <taxon>Bacillati</taxon>
        <taxon>Bacillota</taxon>
        <taxon>Bacilli</taxon>
        <taxon>Bacillales</taxon>
        <taxon>Bacillaceae</taxon>
        <taxon>Lederbergia</taxon>
    </lineage>
</organism>
<dbReference type="Gene3D" id="3.40.630.190">
    <property type="entry name" value="LCP protein"/>
    <property type="match status" value="1"/>
</dbReference>
<dbReference type="RefSeq" id="WP_382352367.1">
    <property type="nucleotide sequence ID" value="NZ_JBHSMC010000015.1"/>
</dbReference>
<comment type="similarity">
    <text evidence="1">Belongs to the LytR/CpsA/Psr (LCP) family.</text>
</comment>
<keyword evidence="4 5" id="KW-1133">Transmembrane helix</keyword>
<comment type="caution">
    <text evidence="7">The sequence shown here is derived from an EMBL/GenBank/DDBJ whole genome shotgun (WGS) entry which is preliminary data.</text>
</comment>
<evidence type="ECO:0000313" key="7">
    <source>
        <dbReference type="EMBL" id="MFC5465633.1"/>
    </source>
</evidence>
<dbReference type="Pfam" id="PF03816">
    <property type="entry name" value="LytR_cpsA_psr"/>
    <property type="match status" value="1"/>
</dbReference>
<sequence>MGRYQLTVNQKKKRKRRIFWFIAFPILLVLAAGISYGVHLYIKADKMMANSFESHREDGKSNLRDQKVDPKIDNISILFIGIDDSEKRSQGTNTRSDALLLATLNEKEKSVKLLSIPRDSYVYIDEVGYSTKINHAHSYGGPKATIETVENLLEIPVDYYVRLDFEAFMQIVDALNGIEVEVPYTFTEQDSNDRAGAITLEKGLQTLNGEEALALARTRKKDNDIERGKRQQEIMKAIAKKAASASSVLKYGQIIDAIGENMKTDLTFDEITSLSDYVISGNLSIETLTIDGYDQYIPNSKGQNVYYWRLDDQSVAEVKSTLQQHLELNGTTSNVAKPLGEDGTVN</sequence>
<dbReference type="Proteomes" id="UP001596147">
    <property type="component" value="Unassembled WGS sequence"/>
</dbReference>
<keyword evidence="3" id="KW-0735">Signal-anchor</keyword>
<gene>
    <name evidence="7" type="ORF">ACFPM4_12850</name>
</gene>
<feature type="domain" description="Cell envelope-related transcriptional attenuator" evidence="6">
    <location>
        <begin position="95"/>
        <end position="243"/>
    </location>
</feature>
<feature type="transmembrane region" description="Helical" evidence="5">
    <location>
        <begin position="20"/>
        <end position="42"/>
    </location>
</feature>
<accession>A0ABW0LJ11</accession>
<protein>
    <submittedName>
        <fullName evidence="7">LCP family protein</fullName>
    </submittedName>
</protein>
<keyword evidence="8" id="KW-1185">Reference proteome</keyword>
<name>A0ABW0LJ11_9BACI</name>
<keyword evidence="5" id="KW-0472">Membrane</keyword>
<proteinExistence type="inferred from homology"/>
<evidence type="ECO:0000256" key="3">
    <source>
        <dbReference type="ARBA" id="ARBA00022968"/>
    </source>
</evidence>
<keyword evidence="2 5" id="KW-0812">Transmembrane</keyword>
<evidence type="ECO:0000256" key="2">
    <source>
        <dbReference type="ARBA" id="ARBA00022692"/>
    </source>
</evidence>
<evidence type="ECO:0000259" key="6">
    <source>
        <dbReference type="Pfam" id="PF03816"/>
    </source>
</evidence>
<evidence type="ECO:0000256" key="4">
    <source>
        <dbReference type="ARBA" id="ARBA00022989"/>
    </source>
</evidence>
<dbReference type="InterPro" id="IPR004474">
    <property type="entry name" value="LytR_CpsA_psr"/>
</dbReference>
<dbReference type="EMBL" id="JBHSMC010000015">
    <property type="protein sequence ID" value="MFC5465633.1"/>
    <property type="molecule type" value="Genomic_DNA"/>
</dbReference>
<dbReference type="InterPro" id="IPR050922">
    <property type="entry name" value="LytR/CpsA/Psr_CW_biosynth"/>
</dbReference>
<evidence type="ECO:0000256" key="1">
    <source>
        <dbReference type="ARBA" id="ARBA00006068"/>
    </source>
</evidence>
<evidence type="ECO:0000256" key="5">
    <source>
        <dbReference type="SAM" id="Phobius"/>
    </source>
</evidence>
<dbReference type="PANTHER" id="PTHR33392:SF3">
    <property type="entry name" value="POLYISOPRENYL-TEICHOIC ACID--PEPTIDOGLYCAN TEICHOIC ACID TRANSFERASE TAGT"/>
    <property type="match status" value="1"/>
</dbReference>